<protein>
    <submittedName>
        <fullName evidence="1">Uncharacterized protein</fullName>
    </submittedName>
</protein>
<accession>A0A167U8T6</accession>
<sequence>METLDPGKICQQSIQTWREFVDPHTPSKSEMATGGFPPDHIVDVATQLLFQTTGDLRILSDPSVMVHIKNLVNIWPTIWIWIQWLWQRAYNIPKNPGSLSEEQLQTEGEMYEVTIQALLFFLGYTIEPEDSMNEVNELTTLVKGTDGVLQMMSVSWFEEGKDKNGAISFRAGLVYDVIARCLDGSAEEVVELAFNRNRYNMAKSSCPGREGLEIYW</sequence>
<name>A0A167U8T6_9AGAM</name>
<proteinExistence type="predicted"/>
<dbReference type="EMBL" id="KV418018">
    <property type="protein sequence ID" value="KZP03701.1"/>
    <property type="molecule type" value="Genomic_DNA"/>
</dbReference>
<evidence type="ECO:0000313" key="1">
    <source>
        <dbReference type="EMBL" id="KZP03701.1"/>
    </source>
</evidence>
<dbReference type="Proteomes" id="UP000076532">
    <property type="component" value="Unassembled WGS sequence"/>
</dbReference>
<gene>
    <name evidence="1" type="ORF">FIBSPDRAFT_459184</name>
</gene>
<evidence type="ECO:0000313" key="2">
    <source>
        <dbReference type="Proteomes" id="UP000076532"/>
    </source>
</evidence>
<dbReference type="AlphaFoldDB" id="A0A167U8T6"/>
<reference evidence="1 2" key="1">
    <citation type="journal article" date="2016" name="Mol. Biol. Evol.">
        <title>Comparative Genomics of Early-Diverging Mushroom-Forming Fungi Provides Insights into the Origins of Lignocellulose Decay Capabilities.</title>
        <authorList>
            <person name="Nagy L.G."/>
            <person name="Riley R."/>
            <person name="Tritt A."/>
            <person name="Adam C."/>
            <person name="Daum C."/>
            <person name="Floudas D."/>
            <person name="Sun H."/>
            <person name="Yadav J.S."/>
            <person name="Pangilinan J."/>
            <person name="Larsson K.H."/>
            <person name="Matsuura K."/>
            <person name="Barry K."/>
            <person name="Labutti K."/>
            <person name="Kuo R."/>
            <person name="Ohm R.A."/>
            <person name="Bhattacharya S.S."/>
            <person name="Shirouzu T."/>
            <person name="Yoshinaga Y."/>
            <person name="Martin F.M."/>
            <person name="Grigoriev I.V."/>
            <person name="Hibbett D.S."/>
        </authorList>
    </citation>
    <scope>NUCLEOTIDE SEQUENCE [LARGE SCALE GENOMIC DNA]</scope>
    <source>
        <strain evidence="1 2">CBS 109695</strain>
    </source>
</reference>
<keyword evidence="2" id="KW-1185">Reference proteome</keyword>
<organism evidence="1 2">
    <name type="scientific">Athelia psychrophila</name>
    <dbReference type="NCBI Taxonomy" id="1759441"/>
    <lineage>
        <taxon>Eukaryota</taxon>
        <taxon>Fungi</taxon>
        <taxon>Dikarya</taxon>
        <taxon>Basidiomycota</taxon>
        <taxon>Agaricomycotina</taxon>
        <taxon>Agaricomycetes</taxon>
        <taxon>Agaricomycetidae</taxon>
        <taxon>Atheliales</taxon>
        <taxon>Atheliaceae</taxon>
        <taxon>Athelia</taxon>
    </lineage>
</organism>